<dbReference type="InterPro" id="IPR020843">
    <property type="entry name" value="ER"/>
</dbReference>
<dbReference type="Gene3D" id="3.40.50.720">
    <property type="entry name" value="NAD(P)-binding Rossmann-like Domain"/>
    <property type="match status" value="1"/>
</dbReference>
<dbReference type="Pfam" id="PF00107">
    <property type="entry name" value="ADH_zinc_N"/>
    <property type="match status" value="1"/>
</dbReference>
<proteinExistence type="predicted"/>
<evidence type="ECO:0000313" key="4">
    <source>
        <dbReference type="Proteomes" id="UP001224661"/>
    </source>
</evidence>
<sequence length="344" mass="37081">MGADSLRVAMADHPQGMVNEGDFLVERTPRPAPGPGQALVRVRYLSLDPYMRPMMNPVRSYVEPLKPGQTMPGATVGEVVESNEAALPVGAHVACMLGWQEYGLVTKDSARIVELSAGDISLALHVLGMTGATAHYGLLRLGEPKPGETVVVTAASGAVGSVAGQLAKIKGCRVIGIAGGPEKCRYVTEELGFDACLDHRTDDIERQLAELTPDWVDILFENVGGPTFDAILPRMNDHGRIVLCGNISDYNRDEPYGVKGLSHLLLHRVDVRSFVIADHRDYWPEAIGELAAWVKEGRVRFREDIAKGGLEGAPAAFVNMLTGRNFGKQLIEVAPPSADRPGRS</sequence>
<dbReference type="InterPro" id="IPR036291">
    <property type="entry name" value="NAD(P)-bd_dom_sf"/>
</dbReference>
<name>A0ABT6RXJ6_9ACTN</name>
<keyword evidence="4" id="KW-1185">Reference proteome</keyword>
<dbReference type="Pfam" id="PF16884">
    <property type="entry name" value="ADH_N_2"/>
    <property type="match status" value="1"/>
</dbReference>
<dbReference type="Proteomes" id="UP001224661">
    <property type="component" value="Unassembled WGS sequence"/>
</dbReference>
<protein>
    <submittedName>
        <fullName evidence="3">NADP-dependent oxidoreductase</fullName>
    </submittedName>
</protein>
<dbReference type="InterPro" id="IPR011032">
    <property type="entry name" value="GroES-like_sf"/>
</dbReference>
<keyword evidence="1" id="KW-0560">Oxidoreductase</keyword>
<evidence type="ECO:0000313" key="3">
    <source>
        <dbReference type="EMBL" id="MDI3389157.1"/>
    </source>
</evidence>
<accession>A0ABT6RXJ6</accession>
<dbReference type="SUPFAM" id="SSF50129">
    <property type="entry name" value="GroES-like"/>
    <property type="match status" value="1"/>
</dbReference>
<dbReference type="PANTHER" id="PTHR43205">
    <property type="entry name" value="PROSTAGLANDIN REDUCTASE"/>
    <property type="match status" value="1"/>
</dbReference>
<dbReference type="InterPro" id="IPR045010">
    <property type="entry name" value="MDR_fam"/>
</dbReference>
<comment type="caution">
    <text evidence="3">The sequence shown here is derived from an EMBL/GenBank/DDBJ whole genome shotgun (WGS) entry which is preliminary data.</text>
</comment>
<dbReference type="PANTHER" id="PTHR43205:SF7">
    <property type="entry name" value="PROSTAGLANDIN REDUCTASE 1"/>
    <property type="match status" value="1"/>
</dbReference>
<dbReference type="SUPFAM" id="SSF51735">
    <property type="entry name" value="NAD(P)-binding Rossmann-fold domains"/>
    <property type="match status" value="1"/>
</dbReference>
<feature type="domain" description="Enoyl reductase (ER)" evidence="2">
    <location>
        <begin position="16"/>
        <end position="331"/>
    </location>
</feature>
<dbReference type="EMBL" id="JASCIR010000024">
    <property type="protein sequence ID" value="MDI3389157.1"/>
    <property type="molecule type" value="Genomic_DNA"/>
</dbReference>
<dbReference type="InterPro" id="IPR013149">
    <property type="entry name" value="ADH-like_C"/>
</dbReference>
<dbReference type="CDD" id="cd05288">
    <property type="entry name" value="PGDH"/>
    <property type="match status" value="1"/>
</dbReference>
<organism evidence="3 4">
    <name type="scientific">Streptomyces solicavernae</name>
    <dbReference type="NCBI Taxonomy" id="3043614"/>
    <lineage>
        <taxon>Bacteria</taxon>
        <taxon>Bacillati</taxon>
        <taxon>Actinomycetota</taxon>
        <taxon>Actinomycetes</taxon>
        <taxon>Kitasatosporales</taxon>
        <taxon>Streptomycetaceae</taxon>
        <taxon>Streptomyces</taxon>
    </lineage>
</organism>
<dbReference type="RefSeq" id="WP_282515615.1">
    <property type="nucleotide sequence ID" value="NZ_JASCIR010000024.1"/>
</dbReference>
<evidence type="ECO:0000259" key="2">
    <source>
        <dbReference type="SMART" id="SM00829"/>
    </source>
</evidence>
<evidence type="ECO:0000256" key="1">
    <source>
        <dbReference type="ARBA" id="ARBA00023002"/>
    </source>
</evidence>
<dbReference type="SMART" id="SM00829">
    <property type="entry name" value="PKS_ER"/>
    <property type="match status" value="1"/>
</dbReference>
<reference evidence="3 4" key="1">
    <citation type="submission" date="2023-05" db="EMBL/GenBank/DDBJ databases">
        <title>Draft genome sequence of Streptomyces sp. B-S-A8 isolated from a cave soil in Thailand.</title>
        <authorList>
            <person name="Chamroensaksri N."/>
            <person name="Muangham S."/>
        </authorList>
    </citation>
    <scope>NUCLEOTIDE SEQUENCE [LARGE SCALE GENOMIC DNA]</scope>
    <source>
        <strain evidence="3 4">B-S-A8</strain>
    </source>
</reference>
<dbReference type="InterPro" id="IPR041694">
    <property type="entry name" value="ADH_N_2"/>
</dbReference>
<dbReference type="Gene3D" id="3.90.180.10">
    <property type="entry name" value="Medium-chain alcohol dehydrogenases, catalytic domain"/>
    <property type="match status" value="1"/>
</dbReference>
<gene>
    <name evidence="3" type="ORF">QIS99_23595</name>
</gene>